<dbReference type="ExpressionAtlas" id="A0A3Q0KSH5">
    <property type="expression patterns" value="baseline and differential"/>
</dbReference>
<dbReference type="WBParaSite" id="Smp_168460.1">
    <property type="protein sequence ID" value="Smp_168460.1"/>
    <property type="gene ID" value="Smp_168460"/>
</dbReference>
<name>A0A3Q0KSH5_SCHMA</name>
<evidence type="ECO:0000313" key="2">
    <source>
        <dbReference type="Proteomes" id="UP000008854"/>
    </source>
</evidence>
<evidence type="ECO:0000256" key="1">
    <source>
        <dbReference type="SAM" id="MobiDB-lite"/>
    </source>
</evidence>
<feature type="region of interest" description="Disordered" evidence="1">
    <location>
        <begin position="100"/>
        <end position="121"/>
    </location>
</feature>
<dbReference type="PANTHER" id="PTHR37404">
    <property type="entry name" value="HCG1796489"/>
    <property type="match status" value="1"/>
</dbReference>
<protein>
    <submittedName>
        <fullName evidence="3">Core 1 udp-galactose:n-acetylgalactosamine-alpha-r beta 1,3-galactosyltransferase, putative</fullName>
    </submittedName>
</protein>
<dbReference type="InterPro" id="IPR053347">
    <property type="entry name" value="Axonemal_MT_stabilizer"/>
</dbReference>
<reference evidence="2" key="1">
    <citation type="journal article" date="2012" name="PLoS Negl. Trop. Dis.">
        <title>A systematically improved high quality genome and transcriptome of the human blood fluke Schistosoma mansoni.</title>
        <authorList>
            <person name="Protasio A.V."/>
            <person name="Tsai I.J."/>
            <person name="Babbage A."/>
            <person name="Nichol S."/>
            <person name="Hunt M."/>
            <person name="Aslett M.A."/>
            <person name="De Silva N."/>
            <person name="Velarde G.S."/>
            <person name="Anderson T.J."/>
            <person name="Clark R.C."/>
            <person name="Davidson C."/>
            <person name="Dillon G.P."/>
            <person name="Holroyd N.E."/>
            <person name="LoVerde P.T."/>
            <person name="Lloyd C."/>
            <person name="McQuillan J."/>
            <person name="Oliveira G."/>
            <person name="Otto T.D."/>
            <person name="Parker-Manuel S.J."/>
            <person name="Quail M.A."/>
            <person name="Wilson R.A."/>
            <person name="Zerlotini A."/>
            <person name="Dunne D.W."/>
            <person name="Berriman M."/>
        </authorList>
    </citation>
    <scope>NUCLEOTIDE SEQUENCE [LARGE SCALE GENOMIC DNA]</scope>
    <source>
        <strain evidence="2">Puerto Rican</strain>
    </source>
</reference>
<dbReference type="InParanoid" id="A0A3Q0KSH5"/>
<accession>A0A3Q0KSH5</accession>
<keyword evidence="2" id="KW-1185">Reference proteome</keyword>
<dbReference type="PANTHER" id="PTHR37404:SF1">
    <property type="entry name" value="HCG1796489"/>
    <property type="match status" value="1"/>
</dbReference>
<proteinExistence type="predicted"/>
<sequence length="319" mass="36997">MQNDEIFKTSYGVGHHWRKGFYFPDSNTMAKLSKRHTWSLEPESAVRFDDQYQTSNRLMYDRKIPKDFLKFPQNPLPPHHWDVHYINDFRSRFLSGGYRRPLSPSHQTTETKESYGGVDGPSELWRPLSMRPFEIEDHHTDGPSKNIIPSTKNASLSGRVLHPKDKETLRYLDPYLTTYMKDHRVWKPEELKETSEKNMPTYLNVTGYPTSNVFGSESKPIPIEGIGKQKQPMIDTLKFNCPTDSTRIQPISHHVAHTFESTYQSEYKQPNSLLRKADKLCPTDTPFTLPDPGTVLVHATPNMYKTEYSVIGEYQKTIL</sequence>
<dbReference type="AlphaFoldDB" id="A0A3Q0KSH5"/>
<organism evidence="2 3">
    <name type="scientific">Schistosoma mansoni</name>
    <name type="common">Blood fluke</name>
    <dbReference type="NCBI Taxonomy" id="6183"/>
    <lineage>
        <taxon>Eukaryota</taxon>
        <taxon>Metazoa</taxon>
        <taxon>Spiralia</taxon>
        <taxon>Lophotrochozoa</taxon>
        <taxon>Platyhelminthes</taxon>
        <taxon>Trematoda</taxon>
        <taxon>Digenea</taxon>
        <taxon>Strigeidida</taxon>
        <taxon>Schistosomatoidea</taxon>
        <taxon>Schistosomatidae</taxon>
        <taxon>Schistosoma</taxon>
    </lineage>
</organism>
<evidence type="ECO:0000313" key="3">
    <source>
        <dbReference type="WBParaSite" id="Smp_168460.1"/>
    </source>
</evidence>
<dbReference type="Proteomes" id="UP000008854">
    <property type="component" value="Unassembled WGS sequence"/>
</dbReference>
<dbReference type="STRING" id="6183.A0A3Q0KSH5"/>
<reference evidence="3" key="2">
    <citation type="submission" date="2018-12" db="UniProtKB">
        <authorList>
            <consortium name="WormBaseParasite"/>
        </authorList>
    </citation>
    <scope>IDENTIFICATION</scope>
    <source>
        <strain evidence="3">Puerto Rican</strain>
    </source>
</reference>